<dbReference type="SUPFAM" id="SSF69737">
    <property type="entry name" value="Urease metallochaperone UreE, C-terminal domain"/>
    <property type="match status" value="1"/>
</dbReference>
<accession>A0A0J1HF90</accession>
<keyword evidence="4 5" id="KW-0143">Chaperone</keyword>
<keyword evidence="2 5" id="KW-0963">Cytoplasm</keyword>
<dbReference type="EMBL" id="LDOU01000006">
    <property type="protein sequence ID" value="KLV10281.1"/>
    <property type="molecule type" value="Genomic_DNA"/>
</dbReference>
<protein>
    <recommendedName>
        <fullName evidence="5">Urease accessory protein UreE</fullName>
    </recommendedName>
</protein>
<feature type="region of interest" description="Disordered" evidence="6">
    <location>
        <begin position="142"/>
        <end position="188"/>
    </location>
</feature>
<dbReference type="InterPro" id="IPR012406">
    <property type="entry name" value="UreE"/>
</dbReference>
<dbReference type="GO" id="GO:0051082">
    <property type="term" value="F:unfolded protein binding"/>
    <property type="evidence" value="ECO:0007669"/>
    <property type="project" value="UniProtKB-UniRule"/>
</dbReference>
<evidence type="ECO:0000256" key="5">
    <source>
        <dbReference type="HAMAP-Rule" id="MF_00822"/>
    </source>
</evidence>
<proteinExistence type="inferred from homology"/>
<feature type="compositionally biased region" description="Basic residues" evidence="6">
    <location>
        <begin position="150"/>
        <end position="160"/>
    </location>
</feature>
<dbReference type="HAMAP" id="MF_00822">
    <property type="entry name" value="UreE"/>
    <property type="match status" value="1"/>
</dbReference>
<dbReference type="GO" id="GO:0019627">
    <property type="term" value="P:urea metabolic process"/>
    <property type="evidence" value="ECO:0007669"/>
    <property type="project" value="InterPro"/>
</dbReference>
<evidence type="ECO:0000256" key="4">
    <source>
        <dbReference type="ARBA" id="ARBA00023186"/>
    </source>
</evidence>
<dbReference type="PATRIC" id="fig|320778.3.peg.1476"/>
<reference evidence="8 9" key="1">
    <citation type="submission" date="2015-05" db="EMBL/GenBank/DDBJ databases">
        <title>Photobacterium galathea sp. nov.</title>
        <authorList>
            <person name="Machado H."/>
            <person name="Gram L."/>
        </authorList>
    </citation>
    <scope>NUCLEOTIDE SEQUENCE [LARGE SCALE GENOMIC DNA]</scope>
    <source>
        <strain evidence="8 9">DSM 22954</strain>
    </source>
</reference>
<dbReference type="GO" id="GO:0006457">
    <property type="term" value="P:protein folding"/>
    <property type="evidence" value="ECO:0007669"/>
    <property type="project" value="InterPro"/>
</dbReference>
<evidence type="ECO:0000256" key="2">
    <source>
        <dbReference type="ARBA" id="ARBA00022490"/>
    </source>
</evidence>
<dbReference type="Gene3D" id="2.60.260.20">
    <property type="entry name" value="Urease metallochaperone UreE, N-terminal domain"/>
    <property type="match status" value="1"/>
</dbReference>
<dbReference type="CDD" id="cd00571">
    <property type="entry name" value="UreE"/>
    <property type="match status" value="1"/>
</dbReference>
<evidence type="ECO:0000313" key="8">
    <source>
        <dbReference type="EMBL" id="KLV10281.1"/>
    </source>
</evidence>
<evidence type="ECO:0000256" key="6">
    <source>
        <dbReference type="SAM" id="MobiDB-lite"/>
    </source>
</evidence>
<dbReference type="InterPro" id="IPR007864">
    <property type="entry name" value="UreE_C_dom"/>
</dbReference>
<dbReference type="SMART" id="SM00988">
    <property type="entry name" value="UreE_N"/>
    <property type="match status" value="1"/>
</dbReference>
<keyword evidence="3 5" id="KW-0533">Nickel</keyword>
<dbReference type="PIRSF" id="PIRSF036402">
    <property type="entry name" value="Ureas_acces_UreE"/>
    <property type="match status" value="1"/>
</dbReference>
<comment type="caution">
    <text evidence="8">The sequence shown here is derived from an EMBL/GenBank/DDBJ whole genome shotgun (WGS) entry which is preliminary data.</text>
</comment>
<dbReference type="Pfam" id="PF02814">
    <property type="entry name" value="UreE_N"/>
    <property type="match status" value="1"/>
</dbReference>
<dbReference type="InterPro" id="IPR004029">
    <property type="entry name" value="UreE_N"/>
</dbReference>
<evidence type="ECO:0000313" key="9">
    <source>
        <dbReference type="Proteomes" id="UP000035909"/>
    </source>
</evidence>
<dbReference type="Gene3D" id="3.30.70.790">
    <property type="entry name" value="UreE, C-terminal domain"/>
    <property type="match status" value="1"/>
</dbReference>
<comment type="similarity">
    <text evidence="5">Belongs to the UreE family.</text>
</comment>
<dbReference type="InterPro" id="IPR036118">
    <property type="entry name" value="UreE_N_sf"/>
</dbReference>
<evidence type="ECO:0000256" key="1">
    <source>
        <dbReference type="ARBA" id="ARBA00004496"/>
    </source>
</evidence>
<dbReference type="SUPFAM" id="SSF69287">
    <property type="entry name" value="Urease metallochaperone UreE, N-terminal domain"/>
    <property type="match status" value="1"/>
</dbReference>
<dbReference type="GO" id="GO:0016151">
    <property type="term" value="F:nickel cation binding"/>
    <property type="evidence" value="ECO:0007669"/>
    <property type="project" value="UniProtKB-UniRule"/>
</dbReference>
<comment type="subcellular location">
    <subcellularLocation>
        <location evidence="1 5">Cytoplasm</location>
    </subcellularLocation>
</comment>
<dbReference type="OrthoDB" id="5421304at2"/>
<gene>
    <name evidence="5" type="primary">ureE</name>
    <name evidence="8" type="ORF">ABT57_06850</name>
</gene>
<keyword evidence="9" id="KW-1185">Reference proteome</keyword>
<dbReference type="STRING" id="320778.ABT57_06850"/>
<name>A0A0J1HF90_9GAMM</name>
<dbReference type="NCBIfam" id="NF009751">
    <property type="entry name" value="PRK13261.1-1"/>
    <property type="match status" value="1"/>
</dbReference>
<evidence type="ECO:0000256" key="3">
    <source>
        <dbReference type="ARBA" id="ARBA00022596"/>
    </source>
</evidence>
<feature type="domain" description="UreE urease accessory N-terminal" evidence="7">
    <location>
        <begin position="4"/>
        <end position="71"/>
    </location>
</feature>
<dbReference type="GO" id="GO:0005737">
    <property type="term" value="C:cytoplasm"/>
    <property type="evidence" value="ECO:0007669"/>
    <property type="project" value="UniProtKB-SubCell"/>
</dbReference>
<organism evidence="8 9">
    <name type="scientific">Photobacterium ganghwense</name>
    <dbReference type="NCBI Taxonomy" id="320778"/>
    <lineage>
        <taxon>Bacteria</taxon>
        <taxon>Pseudomonadati</taxon>
        <taxon>Pseudomonadota</taxon>
        <taxon>Gammaproteobacteria</taxon>
        <taxon>Vibrionales</taxon>
        <taxon>Vibrionaceae</taxon>
        <taxon>Photobacterium</taxon>
    </lineage>
</organism>
<dbReference type="GO" id="GO:0065003">
    <property type="term" value="P:protein-containing complex assembly"/>
    <property type="evidence" value="ECO:0007669"/>
    <property type="project" value="InterPro"/>
</dbReference>
<dbReference type="Proteomes" id="UP000035909">
    <property type="component" value="Unassembled WGS sequence"/>
</dbReference>
<sequence length="188" mass="20863">MLVLTKHIQAADASEVADVESLHPLSLSIDDRVKSRFLTQLANGTEVRLFLPRGRILRHGDVLESEFGERVRVEAAAEPVSTVYCQDLHLLARVAYHLGNRHVPLQISPEWVRYQTDHVLDAMVEGLGAKVTAECAPFEPEDGAYGGAHGGHHGSSRNHQRHQENSDNSNHGTNRESVHESSQNSHHH</sequence>
<evidence type="ECO:0000259" key="7">
    <source>
        <dbReference type="SMART" id="SM00988"/>
    </source>
</evidence>
<dbReference type="AlphaFoldDB" id="A0A0J1HF90"/>
<comment type="function">
    <text evidence="5">Involved in urease metallocenter assembly. Binds nickel. Probably functions as a nickel donor during metallocenter assembly.</text>
</comment>
<dbReference type="Pfam" id="PF05194">
    <property type="entry name" value="UreE_C"/>
    <property type="match status" value="1"/>
</dbReference>